<keyword evidence="4 7" id="KW-1133">Transmembrane helix</keyword>
<dbReference type="EMBL" id="CM001887">
    <property type="protein sequence ID" value="EOY34276.1"/>
    <property type="molecule type" value="Genomic_DNA"/>
</dbReference>
<evidence type="ECO:0000313" key="9">
    <source>
        <dbReference type="Proteomes" id="UP000026915"/>
    </source>
</evidence>
<keyword evidence="3 7" id="KW-0812">Transmembrane</keyword>
<evidence type="ECO:0000256" key="6">
    <source>
        <dbReference type="SAM" id="MobiDB-lite"/>
    </source>
</evidence>
<evidence type="ECO:0000313" key="8">
    <source>
        <dbReference type="EMBL" id="EOY34276.1"/>
    </source>
</evidence>
<feature type="transmembrane region" description="Helical" evidence="7">
    <location>
        <begin position="226"/>
        <end position="248"/>
    </location>
</feature>
<dbReference type="Pfam" id="PF00854">
    <property type="entry name" value="PTR2"/>
    <property type="match status" value="2"/>
</dbReference>
<reference evidence="8 9" key="1">
    <citation type="journal article" date="2013" name="Genome Biol.">
        <title>The genome sequence of the most widely cultivated cacao type and its use to identify candidate genes regulating pod color.</title>
        <authorList>
            <person name="Motamayor J.C."/>
            <person name="Mockaitis K."/>
            <person name="Schmutz J."/>
            <person name="Haiminen N."/>
            <person name="Iii D.L."/>
            <person name="Cornejo O."/>
            <person name="Findley S.D."/>
            <person name="Zheng P."/>
            <person name="Utro F."/>
            <person name="Royaert S."/>
            <person name="Saski C."/>
            <person name="Jenkins J."/>
            <person name="Podicheti R."/>
            <person name="Zhao M."/>
            <person name="Scheffler B.E."/>
            <person name="Stack J.C."/>
            <person name="Feltus F.A."/>
            <person name="Mustiga G.M."/>
            <person name="Amores F."/>
            <person name="Phillips W."/>
            <person name="Marelli J.P."/>
            <person name="May G.D."/>
            <person name="Shapiro H."/>
            <person name="Ma J."/>
            <person name="Bustamante C.D."/>
            <person name="Schnell R.J."/>
            <person name="Main D."/>
            <person name="Gilbert D."/>
            <person name="Parida L."/>
            <person name="Kuhn D.N."/>
        </authorList>
    </citation>
    <scope>NUCLEOTIDE SEQUENCE [LARGE SCALE GENOMIC DNA]</scope>
    <source>
        <strain evidence="9">cv. Matina 1-6</strain>
    </source>
</reference>
<sequence>MGKNSIFSHPYRNQDQHDSSPISSIGLSPWAQFQDPSWIHRSRGPNLLSQLHCLVGSVLFPTWQKLTGQSLTPLQRIGIGHVFNILSMAISALVESKRLKIAHDHHLQEQQGAIVPMLSLWLFPQLVVVRIGEAFHFPGNVSLYYQEFPVSMKSTATAMISIVVGIAFYVSTALVDLIRNVTRWFPADINDGRLDNSVVAEAAECKQFPGDSEAQMSDSRSKKGGLITLFFIAGTLSGVMLSGFGWLANLIVYLVEEFNVDSIDATQISNVVHGSINLIPILGAVIADSSLGTFSVVAISSFISSLGMILLTLTAKVGSLKPPPCETGSSLCQTPSKLQLTILYVSMAMASAGLGGSRYTLATMGANQLDKPKDKESFFNWFFFTIFASCIISSTALVYVEESISWGLGYGICSAANFIALAVFLAGYRFYRYDKPQGSPFTGLLRVAVAAVWKRKVELSARSDDYYHEHDGTNKVMPATPKQSFGFLNRAALKTEGDIHSDGSIARPWKLCSLQQVEDLKTLIKLFPIWSSGIFLTTPIAIQSSITVIQALSMDRHLGSNFKIPAASIIVVILVSSSIFVALIDRFLLPTWQRLIGRPLTLLQRIGVGHVVNVLSMGISALVESKRLKTAHALHLEAQHGAIVPMLVWWLFPQLVVVGIGDAFHFPGHVALYYQEFPASLRSTATAMVSLVVGIAFYVSTALVDLIRNVTGWLPESINSGRLDNLYWILVTAGSLNFTYFLVCAKLYKYRNIEKEVDDASSFDI</sequence>
<feature type="transmembrane region" description="Helical" evidence="7">
    <location>
        <begin position="605"/>
        <end position="623"/>
    </location>
</feature>
<feature type="transmembrane region" description="Helical" evidence="7">
    <location>
        <begin position="155"/>
        <end position="175"/>
    </location>
</feature>
<evidence type="ECO:0000256" key="4">
    <source>
        <dbReference type="ARBA" id="ARBA00022989"/>
    </source>
</evidence>
<dbReference type="FunCoup" id="A0A061GXT6">
    <property type="interactions" value="42"/>
</dbReference>
<dbReference type="Gramene" id="EOY34276">
    <property type="protein sequence ID" value="EOY34276"/>
    <property type="gene ID" value="TCM_042007"/>
</dbReference>
<feature type="transmembrane region" description="Helical" evidence="7">
    <location>
        <begin position="406"/>
        <end position="428"/>
    </location>
</feature>
<feature type="transmembrane region" description="Helical" evidence="7">
    <location>
        <begin position="564"/>
        <end position="584"/>
    </location>
</feature>
<feature type="compositionally biased region" description="Polar residues" evidence="6">
    <location>
        <begin position="1"/>
        <end position="11"/>
    </location>
</feature>
<comment type="subcellular location">
    <subcellularLocation>
        <location evidence="1">Membrane</location>
        <topology evidence="1">Multi-pass membrane protein</topology>
    </subcellularLocation>
</comment>
<dbReference type="Gene3D" id="1.20.1250.20">
    <property type="entry name" value="MFS general substrate transporter like domains"/>
    <property type="match status" value="2"/>
</dbReference>
<gene>
    <name evidence="8" type="ORF">TCM_042007</name>
</gene>
<dbReference type="GO" id="GO:0005886">
    <property type="term" value="C:plasma membrane"/>
    <property type="evidence" value="ECO:0000318"/>
    <property type="project" value="GO_Central"/>
</dbReference>
<feature type="transmembrane region" description="Helical" evidence="7">
    <location>
        <begin position="294"/>
        <end position="318"/>
    </location>
</feature>
<evidence type="ECO:0000256" key="5">
    <source>
        <dbReference type="ARBA" id="ARBA00023136"/>
    </source>
</evidence>
<dbReference type="InterPro" id="IPR036259">
    <property type="entry name" value="MFS_trans_sf"/>
</dbReference>
<dbReference type="GO" id="GO:0055085">
    <property type="term" value="P:transmembrane transport"/>
    <property type="evidence" value="ECO:0000318"/>
    <property type="project" value="GO_Central"/>
</dbReference>
<proteinExistence type="inferred from homology"/>
<evidence type="ECO:0000256" key="1">
    <source>
        <dbReference type="ARBA" id="ARBA00004141"/>
    </source>
</evidence>
<feature type="transmembrane region" description="Helical" evidence="7">
    <location>
        <begin position="268"/>
        <end position="287"/>
    </location>
</feature>
<evidence type="ECO:0000256" key="2">
    <source>
        <dbReference type="ARBA" id="ARBA00005982"/>
    </source>
</evidence>
<feature type="transmembrane region" description="Helical" evidence="7">
    <location>
        <begin position="727"/>
        <end position="748"/>
    </location>
</feature>
<feature type="transmembrane region" description="Helical" evidence="7">
    <location>
        <begin position="378"/>
        <end position="400"/>
    </location>
</feature>
<dbReference type="Proteomes" id="UP000026915">
    <property type="component" value="Chromosome 9"/>
</dbReference>
<comment type="similarity">
    <text evidence="2">Belongs to the major facilitator superfamily. Proton-dependent oligopeptide transporter (POT/PTR) (TC 2.A.17) family.</text>
</comment>
<keyword evidence="5 7" id="KW-0472">Membrane</keyword>
<dbReference type="eggNOG" id="KOG1237">
    <property type="taxonomic scope" value="Eukaryota"/>
</dbReference>
<dbReference type="PANTHER" id="PTHR11654">
    <property type="entry name" value="OLIGOPEPTIDE TRANSPORTER-RELATED"/>
    <property type="match status" value="1"/>
</dbReference>
<dbReference type="InterPro" id="IPR000109">
    <property type="entry name" value="POT_fam"/>
</dbReference>
<evidence type="ECO:0000256" key="7">
    <source>
        <dbReference type="SAM" id="Phobius"/>
    </source>
</evidence>
<accession>A0A061GXT6</accession>
<feature type="transmembrane region" description="Helical" evidence="7">
    <location>
        <begin position="338"/>
        <end position="357"/>
    </location>
</feature>
<feature type="transmembrane region" description="Helical" evidence="7">
    <location>
        <begin position="685"/>
        <end position="707"/>
    </location>
</feature>
<dbReference type="GO" id="GO:0022857">
    <property type="term" value="F:transmembrane transporter activity"/>
    <property type="evidence" value="ECO:0000318"/>
    <property type="project" value="GO_Central"/>
</dbReference>
<feature type="transmembrane region" description="Helical" evidence="7">
    <location>
        <begin position="643"/>
        <end position="664"/>
    </location>
</feature>
<protein>
    <submittedName>
        <fullName evidence="8">Nitrate excretion transporter 1, putative</fullName>
    </submittedName>
</protein>
<keyword evidence="9" id="KW-1185">Reference proteome</keyword>
<evidence type="ECO:0000256" key="3">
    <source>
        <dbReference type="ARBA" id="ARBA00022692"/>
    </source>
</evidence>
<dbReference type="HOGENOM" id="CLU_009313_4_2_1"/>
<feature type="region of interest" description="Disordered" evidence="6">
    <location>
        <begin position="1"/>
        <end position="20"/>
    </location>
</feature>
<dbReference type="SUPFAM" id="SSF103473">
    <property type="entry name" value="MFS general substrate transporter"/>
    <property type="match status" value="1"/>
</dbReference>
<dbReference type="InParanoid" id="A0A061GXT6"/>
<feature type="transmembrane region" description="Helical" evidence="7">
    <location>
        <begin position="529"/>
        <end position="552"/>
    </location>
</feature>
<dbReference type="OMA" id="SWIYKYR"/>
<organism evidence="8 9">
    <name type="scientific">Theobroma cacao</name>
    <name type="common">Cacao</name>
    <name type="synonym">Cocoa</name>
    <dbReference type="NCBI Taxonomy" id="3641"/>
    <lineage>
        <taxon>Eukaryota</taxon>
        <taxon>Viridiplantae</taxon>
        <taxon>Streptophyta</taxon>
        <taxon>Embryophyta</taxon>
        <taxon>Tracheophyta</taxon>
        <taxon>Spermatophyta</taxon>
        <taxon>Magnoliopsida</taxon>
        <taxon>eudicotyledons</taxon>
        <taxon>Gunneridae</taxon>
        <taxon>Pentapetalae</taxon>
        <taxon>rosids</taxon>
        <taxon>malvids</taxon>
        <taxon>Malvales</taxon>
        <taxon>Malvaceae</taxon>
        <taxon>Byttnerioideae</taxon>
        <taxon>Theobroma</taxon>
    </lineage>
</organism>
<dbReference type="AlphaFoldDB" id="A0A061GXT6"/>
<dbReference type="CDD" id="cd17416">
    <property type="entry name" value="MFS_NPF1_2"/>
    <property type="match status" value="1"/>
</dbReference>
<name>A0A061GXT6_THECC</name>